<dbReference type="EMBL" id="LN554848">
    <property type="protein sequence ID" value="CED57973.1"/>
    <property type="molecule type" value="Genomic_DNA"/>
</dbReference>
<organism evidence="3 4">
    <name type="scientific">Aliivibrio wodanis</name>
    <dbReference type="NCBI Taxonomy" id="80852"/>
    <lineage>
        <taxon>Bacteria</taxon>
        <taxon>Pseudomonadati</taxon>
        <taxon>Pseudomonadota</taxon>
        <taxon>Gammaproteobacteria</taxon>
        <taxon>Vibrionales</taxon>
        <taxon>Vibrionaceae</taxon>
        <taxon>Aliivibrio</taxon>
    </lineage>
</organism>
<feature type="region of interest" description="Disordered" evidence="1">
    <location>
        <begin position="57"/>
        <end position="86"/>
    </location>
</feature>
<reference evidence="4" key="1">
    <citation type="submission" date="2014-09" db="EMBL/GenBank/DDBJ databases">
        <authorList>
            <person name="Hjerde E."/>
        </authorList>
    </citation>
    <scope>NUCLEOTIDE SEQUENCE [LARGE SCALE GENOMIC DNA]</scope>
    <source>
        <strain evidence="4">06/09/139</strain>
        <plasmid evidence="4">pAWOD920</plasmid>
    </source>
</reference>
<dbReference type="Proteomes" id="UP000032427">
    <property type="component" value="Plasmid pAWOD920"/>
</dbReference>
<name>A0A090K2M4_9GAMM</name>
<keyword evidence="2" id="KW-0472">Membrane</keyword>
<gene>
    <name evidence="3" type="ORF">AWOD_p920_48</name>
</gene>
<dbReference type="KEGG" id="awd:AWOD_p920_48"/>
<sequence length="86" mass="9656">MIDFYVAYFVFCQILSFLFPSLSWAFFAVAKGSFPRCARPPITPIRKKQVSTASGFLSSFSPTQKQHQKPVAEPKSRAFSSLSKCL</sequence>
<evidence type="ECO:0000313" key="4">
    <source>
        <dbReference type="Proteomes" id="UP000032427"/>
    </source>
</evidence>
<dbReference type="HOGENOM" id="CLU_2490933_0_0_6"/>
<dbReference type="AlphaFoldDB" id="A0A090K2M4"/>
<accession>A0A090K2M4</accession>
<protein>
    <submittedName>
        <fullName evidence="3">Membrane protein</fullName>
    </submittedName>
</protein>
<dbReference type="PATRIC" id="fig|80852.17.peg.4211"/>
<keyword evidence="3" id="KW-0614">Plasmid</keyword>
<evidence type="ECO:0000256" key="1">
    <source>
        <dbReference type="SAM" id="MobiDB-lite"/>
    </source>
</evidence>
<keyword evidence="2" id="KW-1133">Transmembrane helix</keyword>
<evidence type="ECO:0000313" key="3">
    <source>
        <dbReference type="EMBL" id="CED57973.1"/>
    </source>
</evidence>
<keyword evidence="2" id="KW-0812">Transmembrane</keyword>
<evidence type="ECO:0000256" key="2">
    <source>
        <dbReference type="SAM" id="Phobius"/>
    </source>
</evidence>
<keyword evidence="4" id="KW-1185">Reference proteome</keyword>
<proteinExistence type="predicted"/>
<geneLocation type="plasmid" evidence="3 4">
    <name>pAWOD920</name>
</geneLocation>
<feature type="transmembrane region" description="Helical" evidence="2">
    <location>
        <begin position="6"/>
        <end position="29"/>
    </location>
</feature>